<feature type="compositionally biased region" description="Low complexity" evidence="1">
    <location>
        <begin position="245"/>
        <end position="262"/>
    </location>
</feature>
<proteinExistence type="predicted"/>
<gene>
    <name evidence="2" type="ORF">IV203_025640</name>
</gene>
<keyword evidence="3" id="KW-1185">Reference proteome</keyword>
<evidence type="ECO:0000313" key="2">
    <source>
        <dbReference type="EMBL" id="KAG7361974.1"/>
    </source>
</evidence>
<feature type="compositionally biased region" description="Low complexity" evidence="1">
    <location>
        <begin position="195"/>
        <end position="205"/>
    </location>
</feature>
<comment type="caution">
    <text evidence="2">The sequence shown here is derived from an EMBL/GenBank/DDBJ whole genome shotgun (WGS) entry which is preliminary data.</text>
</comment>
<dbReference type="OrthoDB" id="445007at2759"/>
<protein>
    <recommendedName>
        <fullName evidence="4">S-adenosyl-L-methionine-dependent methyltransferase</fullName>
    </recommendedName>
</protein>
<sequence length="390" mass="44127">MSLSDRLDDGGSSRKERRPTIATTALHYEAHAINESYEDAYFYEPGAYMAHLVQLIKNRMQLPSTISNNKNNTNNKNDTILSSCVRRRILDIGGGTGNFARALIESIEDPTKTTTTTSSSTTSSLPLLPVEIIVVDPFLDPTNTMNTSSSHCYEQHPVPATENASLLLLPSPLRFVKASAEDFLEEPTTTRTDETSSPSSSSSFSWWRQAGSYHQILMKEMVHHLDAKDRVDIFRAMYQGLAQWPTTTTPVDDNNNQSSSNDDGNDDDDKTPVPSLLIVTRPQVEIDYPLWDEARQVWKDNQPSVDELVQDLQTAGFRDICHTLESYPCRISLQRWQSMVQNRFWSTFTNFSDDELKSACDQIASDYQDRIDDEGSIHFEDRLVFLTAYK</sequence>
<organism evidence="2 3">
    <name type="scientific">Nitzschia inconspicua</name>
    <dbReference type="NCBI Taxonomy" id="303405"/>
    <lineage>
        <taxon>Eukaryota</taxon>
        <taxon>Sar</taxon>
        <taxon>Stramenopiles</taxon>
        <taxon>Ochrophyta</taxon>
        <taxon>Bacillariophyta</taxon>
        <taxon>Bacillariophyceae</taxon>
        <taxon>Bacillariophycidae</taxon>
        <taxon>Bacillariales</taxon>
        <taxon>Bacillariaceae</taxon>
        <taxon>Nitzschia</taxon>
    </lineage>
</organism>
<feature type="region of interest" description="Disordered" evidence="1">
    <location>
        <begin position="245"/>
        <end position="273"/>
    </location>
</feature>
<feature type="compositionally biased region" description="Basic and acidic residues" evidence="1">
    <location>
        <begin position="1"/>
        <end position="14"/>
    </location>
</feature>
<dbReference type="Proteomes" id="UP000693970">
    <property type="component" value="Unassembled WGS sequence"/>
</dbReference>
<dbReference type="EMBL" id="JAGRRH010000012">
    <property type="protein sequence ID" value="KAG7361974.1"/>
    <property type="molecule type" value="Genomic_DNA"/>
</dbReference>
<reference evidence="2" key="1">
    <citation type="journal article" date="2021" name="Sci. Rep.">
        <title>Diploid genomic architecture of Nitzschia inconspicua, an elite biomass production diatom.</title>
        <authorList>
            <person name="Oliver A."/>
            <person name="Podell S."/>
            <person name="Pinowska A."/>
            <person name="Traller J.C."/>
            <person name="Smith S.R."/>
            <person name="McClure R."/>
            <person name="Beliaev A."/>
            <person name="Bohutskyi P."/>
            <person name="Hill E.A."/>
            <person name="Rabines A."/>
            <person name="Zheng H."/>
            <person name="Allen L.Z."/>
            <person name="Kuo A."/>
            <person name="Grigoriev I.V."/>
            <person name="Allen A.E."/>
            <person name="Hazlebeck D."/>
            <person name="Allen E.E."/>
        </authorList>
    </citation>
    <scope>NUCLEOTIDE SEQUENCE</scope>
    <source>
        <strain evidence="2">Hildebrandi</strain>
    </source>
</reference>
<feature type="region of interest" description="Disordered" evidence="1">
    <location>
        <begin position="1"/>
        <end position="20"/>
    </location>
</feature>
<name>A0A9K3LHW1_9STRA</name>
<accession>A0A9K3LHW1</accession>
<evidence type="ECO:0000256" key="1">
    <source>
        <dbReference type="SAM" id="MobiDB-lite"/>
    </source>
</evidence>
<evidence type="ECO:0000313" key="3">
    <source>
        <dbReference type="Proteomes" id="UP000693970"/>
    </source>
</evidence>
<evidence type="ECO:0008006" key="4">
    <source>
        <dbReference type="Google" id="ProtNLM"/>
    </source>
</evidence>
<dbReference type="AlphaFoldDB" id="A0A9K3LHW1"/>
<reference evidence="2" key="2">
    <citation type="submission" date="2021-04" db="EMBL/GenBank/DDBJ databases">
        <authorList>
            <person name="Podell S."/>
        </authorList>
    </citation>
    <scope>NUCLEOTIDE SEQUENCE</scope>
    <source>
        <strain evidence="2">Hildebrandi</strain>
    </source>
</reference>
<feature type="region of interest" description="Disordered" evidence="1">
    <location>
        <begin position="184"/>
        <end position="205"/>
    </location>
</feature>